<reference evidence="2" key="1">
    <citation type="submission" date="2019-10" db="EMBL/GenBank/DDBJ databases">
        <authorList>
            <consortium name="DOE Joint Genome Institute"/>
            <person name="Kuo A."/>
            <person name="Miyauchi S."/>
            <person name="Kiss E."/>
            <person name="Drula E."/>
            <person name="Kohler A."/>
            <person name="Sanchez-Garcia M."/>
            <person name="Andreopoulos B."/>
            <person name="Barry K.W."/>
            <person name="Bonito G."/>
            <person name="Buee M."/>
            <person name="Carver A."/>
            <person name="Chen C."/>
            <person name="Cichocki N."/>
            <person name="Clum A."/>
            <person name="Culley D."/>
            <person name="Crous P.W."/>
            <person name="Fauchery L."/>
            <person name="Girlanda M."/>
            <person name="Hayes R."/>
            <person name="Keri Z."/>
            <person name="LaButti K."/>
            <person name="Lipzen A."/>
            <person name="Lombard V."/>
            <person name="Magnuson J."/>
            <person name="Maillard F."/>
            <person name="Morin E."/>
            <person name="Murat C."/>
            <person name="Nolan M."/>
            <person name="Ohm R."/>
            <person name="Pangilinan J."/>
            <person name="Pereira M."/>
            <person name="Perotto S."/>
            <person name="Peter M."/>
            <person name="Riley R."/>
            <person name="Sitrit Y."/>
            <person name="Stielow B."/>
            <person name="Szollosi G."/>
            <person name="Zifcakova L."/>
            <person name="Stursova M."/>
            <person name="Spatafora J.W."/>
            <person name="Tedersoo L."/>
            <person name="Vaario L.-M."/>
            <person name="Yamada A."/>
            <person name="Yan M."/>
            <person name="Wang P."/>
            <person name="Xu J."/>
            <person name="Bruns T."/>
            <person name="Baldrian P."/>
            <person name="Vilgalys R."/>
            <person name="Henrissat B."/>
            <person name="Grigoriev I.V."/>
            <person name="Hibbett D."/>
            <person name="Nagy L.G."/>
            <person name="Martin F.M."/>
        </authorList>
    </citation>
    <scope>NUCLEOTIDE SEQUENCE</scope>
    <source>
        <strain evidence="2">BED1</strain>
    </source>
</reference>
<dbReference type="AlphaFoldDB" id="A0AAD4C0P4"/>
<name>A0AAD4C0P4_BOLED</name>
<accession>A0AAD4C0P4</accession>
<reference evidence="2" key="2">
    <citation type="journal article" date="2020" name="Nat. Commun.">
        <title>Large-scale genome sequencing of mycorrhizal fungi provides insights into the early evolution of symbiotic traits.</title>
        <authorList>
            <person name="Miyauchi S."/>
            <person name="Kiss E."/>
            <person name="Kuo A."/>
            <person name="Drula E."/>
            <person name="Kohler A."/>
            <person name="Sanchez-Garcia M."/>
            <person name="Morin E."/>
            <person name="Andreopoulos B."/>
            <person name="Barry K.W."/>
            <person name="Bonito G."/>
            <person name="Buee M."/>
            <person name="Carver A."/>
            <person name="Chen C."/>
            <person name="Cichocki N."/>
            <person name="Clum A."/>
            <person name="Culley D."/>
            <person name="Crous P.W."/>
            <person name="Fauchery L."/>
            <person name="Girlanda M."/>
            <person name="Hayes R.D."/>
            <person name="Keri Z."/>
            <person name="LaButti K."/>
            <person name="Lipzen A."/>
            <person name="Lombard V."/>
            <person name="Magnuson J."/>
            <person name="Maillard F."/>
            <person name="Murat C."/>
            <person name="Nolan M."/>
            <person name="Ohm R.A."/>
            <person name="Pangilinan J."/>
            <person name="Pereira M.F."/>
            <person name="Perotto S."/>
            <person name="Peter M."/>
            <person name="Pfister S."/>
            <person name="Riley R."/>
            <person name="Sitrit Y."/>
            <person name="Stielow J.B."/>
            <person name="Szollosi G."/>
            <person name="Zifcakova L."/>
            <person name="Stursova M."/>
            <person name="Spatafora J.W."/>
            <person name="Tedersoo L."/>
            <person name="Vaario L.M."/>
            <person name="Yamada A."/>
            <person name="Yan M."/>
            <person name="Wang P."/>
            <person name="Xu J."/>
            <person name="Bruns T."/>
            <person name="Baldrian P."/>
            <person name="Vilgalys R."/>
            <person name="Dunand C."/>
            <person name="Henrissat B."/>
            <person name="Grigoriev I.V."/>
            <person name="Hibbett D."/>
            <person name="Nagy L.G."/>
            <person name="Martin F.M."/>
        </authorList>
    </citation>
    <scope>NUCLEOTIDE SEQUENCE</scope>
    <source>
        <strain evidence="2">BED1</strain>
    </source>
</reference>
<sequence length="200" mass="22086">MQDPKKDIPNIIHTLCTTHDAKELETTVEKYFVADAKFSHPMCKANSRNEILGLFQWYRLASPETQIKIRSVMYDNDLNVLVVEVEEKLNIWFNPLPSKTGRMVVRLQLRKINGAFYIVAEEDLAHPMDQIGFLASPLVPLTALCLRLGCLLSNLGACVFRNVGLNSGLRGGTVNYAGLVEAAGLGRVIGDKGNGSALKE</sequence>
<proteinExistence type="predicted"/>
<dbReference type="Pfam" id="PF24840">
    <property type="entry name" value="NTF2_SigF"/>
    <property type="match status" value="1"/>
</dbReference>
<dbReference type="EMBL" id="WHUW01000006">
    <property type="protein sequence ID" value="KAF8444626.1"/>
    <property type="molecule type" value="Genomic_DNA"/>
</dbReference>
<protein>
    <recommendedName>
        <fullName evidence="1">SigF-like NTF2-like domain-containing protein</fullName>
    </recommendedName>
</protein>
<feature type="domain" description="SigF-like NTF2-like" evidence="1">
    <location>
        <begin position="1"/>
        <end position="164"/>
    </location>
</feature>
<evidence type="ECO:0000259" key="1">
    <source>
        <dbReference type="Pfam" id="PF24840"/>
    </source>
</evidence>
<keyword evidence="3" id="KW-1185">Reference proteome</keyword>
<comment type="caution">
    <text evidence="2">The sequence shown here is derived from an EMBL/GenBank/DDBJ whole genome shotgun (WGS) entry which is preliminary data.</text>
</comment>
<dbReference type="Proteomes" id="UP001194468">
    <property type="component" value="Unassembled WGS sequence"/>
</dbReference>
<dbReference type="PANTHER" id="PTHR35393:SF1">
    <property type="entry name" value="SNOAL-LIKE DOMAIN-CONTAINING PROTEIN"/>
    <property type="match status" value="1"/>
</dbReference>
<dbReference type="InterPro" id="IPR057514">
    <property type="entry name" value="NTF2_SigF"/>
</dbReference>
<gene>
    <name evidence="2" type="ORF">L210DRAFT_658415</name>
</gene>
<evidence type="ECO:0000313" key="2">
    <source>
        <dbReference type="EMBL" id="KAF8444626.1"/>
    </source>
</evidence>
<organism evidence="2 3">
    <name type="scientific">Boletus edulis BED1</name>
    <dbReference type="NCBI Taxonomy" id="1328754"/>
    <lineage>
        <taxon>Eukaryota</taxon>
        <taxon>Fungi</taxon>
        <taxon>Dikarya</taxon>
        <taxon>Basidiomycota</taxon>
        <taxon>Agaricomycotina</taxon>
        <taxon>Agaricomycetes</taxon>
        <taxon>Agaricomycetidae</taxon>
        <taxon>Boletales</taxon>
        <taxon>Boletineae</taxon>
        <taxon>Boletaceae</taxon>
        <taxon>Boletoideae</taxon>
        <taxon>Boletus</taxon>
    </lineage>
</organism>
<dbReference type="PANTHER" id="PTHR35393">
    <property type="entry name" value="CHROMOSOME 1, WHOLE GENOME SHOTGUN SEQUENCE"/>
    <property type="match status" value="1"/>
</dbReference>
<evidence type="ECO:0000313" key="3">
    <source>
        <dbReference type="Proteomes" id="UP001194468"/>
    </source>
</evidence>